<dbReference type="InterPro" id="IPR036390">
    <property type="entry name" value="WH_DNA-bd_sf"/>
</dbReference>
<dbReference type="AlphaFoldDB" id="A0A4R1XFJ4"/>
<sequence>MEKIDFLLQQNHIGSLIGKNLDLALSVHGINSTEFTVMYHLNNAQENKLSRIALAGKVALTASGITRVLLPMEKIGLVEKNINPRDARQSLVSLTQSGLQIVEDAMITVEHTAERFFSLLNEDEISTLFSLLNRIKI</sequence>
<accession>A0A4R1XFJ4</accession>
<dbReference type="Proteomes" id="UP000294963">
    <property type="component" value="Unassembled WGS sequence"/>
</dbReference>
<dbReference type="EMBL" id="SLVJ01000031">
    <property type="protein sequence ID" value="TCM60670.1"/>
    <property type="molecule type" value="Genomic_DNA"/>
</dbReference>
<dbReference type="Gene3D" id="1.10.10.10">
    <property type="entry name" value="Winged helix-like DNA-binding domain superfamily/Winged helix DNA-binding domain"/>
    <property type="match status" value="1"/>
</dbReference>
<evidence type="ECO:0000259" key="1">
    <source>
        <dbReference type="PROSITE" id="PS50995"/>
    </source>
</evidence>
<comment type="caution">
    <text evidence="2">The sequence shown here is derived from an EMBL/GenBank/DDBJ whole genome shotgun (WGS) entry which is preliminary data.</text>
</comment>
<evidence type="ECO:0000313" key="3">
    <source>
        <dbReference type="Proteomes" id="UP000294963"/>
    </source>
</evidence>
<dbReference type="PANTHER" id="PTHR33164:SF43">
    <property type="entry name" value="HTH-TYPE TRANSCRIPTIONAL REPRESSOR YETL"/>
    <property type="match status" value="1"/>
</dbReference>
<name>A0A4R1XFJ4_ACICA</name>
<dbReference type="GO" id="GO:0003700">
    <property type="term" value="F:DNA-binding transcription factor activity"/>
    <property type="evidence" value="ECO:0007669"/>
    <property type="project" value="InterPro"/>
</dbReference>
<keyword evidence="3" id="KW-1185">Reference proteome</keyword>
<dbReference type="PROSITE" id="PS50995">
    <property type="entry name" value="HTH_MARR_2"/>
    <property type="match status" value="1"/>
</dbReference>
<protein>
    <submittedName>
        <fullName evidence="2">MarR family transcriptional regulator</fullName>
    </submittedName>
</protein>
<proteinExistence type="predicted"/>
<dbReference type="InterPro" id="IPR036388">
    <property type="entry name" value="WH-like_DNA-bd_sf"/>
</dbReference>
<dbReference type="PANTHER" id="PTHR33164">
    <property type="entry name" value="TRANSCRIPTIONAL REGULATOR, MARR FAMILY"/>
    <property type="match status" value="1"/>
</dbReference>
<feature type="domain" description="HTH marR-type" evidence="1">
    <location>
        <begin position="1"/>
        <end position="137"/>
    </location>
</feature>
<evidence type="ECO:0000313" key="2">
    <source>
        <dbReference type="EMBL" id="TCM60670.1"/>
    </source>
</evidence>
<dbReference type="SUPFAM" id="SSF46785">
    <property type="entry name" value="Winged helix' DNA-binding domain"/>
    <property type="match status" value="1"/>
</dbReference>
<dbReference type="PRINTS" id="PR00598">
    <property type="entry name" value="HTHMARR"/>
</dbReference>
<dbReference type="Pfam" id="PF01047">
    <property type="entry name" value="MarR"/>
    <property type="match status" value="1"/>
</dbReference>
<reference evidence="2 3" key="1">
    <citation type="submission" date="2019-03" db="EMBL/GenBank/DDBJ databases">
        <title>Genomic analyses of the natural microbiome of Caenorhabditis elegans.</title>
        <authorList>
            <person name="Samuel B."/>
        </authorList>
    </citation>
    <scope>NUCLEOTIDE SEQUENCE [LARGE SCALE GENOMIC DNA]</scope>
    <source>
        <strain evidence="2 3">JUb89</strain>
    </source>
</reference>
<dbReference type="GO" id="GO:0006950">
    <property type="term" value="P:response to stress"/>
    <property type="evidence" value="ECO:0007669"/>
    <property type="project" value="TreeGrafter"/>
</dbReference>
<dbReference type="InterPro" id="IPR039422">
    <property type="entry name" value="MarR/SlyA-like"/>
</dbReference>
<dbReference type="SMART" id="SM00347">
    <property type="entry name" value="HTH_MARR"/>
    <property type="match status" value="1"/>
</dbReference>
<dbReference type="InterPro" id="IPR000835">
    <property type="entry name" value="HTH_MarR-typ"/>
</dbReference>
<dbReference type="OrthoDB" id="8588347at2"/>
<organism evidence="2 3">
    <name type="scientific">Acinetobacter calcoaceticus</name>
    <dbReference type="NCBI Taxonomy" id="471"/>
    <lineage>
        <taxon>Bacteria</taxon>
        <taxon>Pseudomonadati</taxon>
        <taxon>Pseudomonadota</taxon>
        <taxon>Gammaproteobacteria</taxon>
        <taxon>Moraxellales</taxon>
        <taxon>Moraxellaceae</taxon>
        <taxon>Acinetobacter</taxon>
        <taxon>Acinetobacter calcoaceticus/baumannii complex</taxon>
    </lineage>
</organism>
<gene>
    <name evidence="2" type="ORF">EC844_1319</name>
</gene>